<protein>
    <submittedName>
        <fullName evidence="1">Uncharacterized protein</fullName>
    </submittedName>
</protein>
<gene>
    <name evidence="1" type="ORF">HCJ96_07390</name>
</gene>
<reference evidence="1 2" key="1">
    <citation type="submission" date="2020-03" db="EMBL/GenBank/DDBJ databases">
        <title>Alteromonas ponticola sp. nov., isolated from seawater.</title>
        <authorList>
            <person name="Yoon J.-H."/>
            <person name="Kim Y.-O."/>
        </authorList>
    </citation>
    <scope>NUCLEOTIDE SEQUENCE [LARGE SCALE GENOMIC DNA]</scope>
    <source>
        <strain evidence="1 2">MYP5</strain>
    </source>
</reference>
<dbReference type="Proteomes" id="UP000709336">
    <property type="component" value="Unassembled WGS sequence"/>
</dbReference>
<organism evidence="1 2">
    <name type="scientific">Alteromonas ponticola</name>
    <dbReference type="NCBI Taxonomy" id="2720613"/>
    <lineage>
        <taxon>Bacteria</taxon>
        <taxon>Pseudomonadati</taxon>
        <taxon>Pseudomonadota</taxon>
        <taxon>Gammaproteobacteria</taxon>
        <taxon>Alteromonadales</taxon>
        <taxon>Alteromonadaceae</taxon>
        <taxon>Alteromonas/Salinimonas group</taxon>
        <taxon>Alteromonas</taxon>
    </lineage>
</organism>
<proteinExistence type="predicted"/>
<evidence type="ECO:0000313" key="1">
    <source>
        <dbReference type="EMBL" id="NMH59833.1"/>
    </source>
</evidence>
<accession>A0ABX1R3J8</accession>
<dbReference type="EMBL" id="JAATNW010000004">
    <property type="protein sequence ID" value="NMH59833.1"/>
    <property type="molecule type" value="Genomic_DNA"/>
</dbReference>
<keyword evidence="2" id="KW-1185">Reference proteome</keyword>
<sequence>MQLSYLCPKHGNWNYNNPQHTIHLLHRDELQGVILFDEWHFTESIPYLGCAFDIAAILL</sequence>
<name>A0ABX1R3J8_9ALTE</name>
<evidence type="ECO:0000313" key="2">
    <source>
        <dbReference type="Proteomes" id="UP000709336"/>
    </source>
</evidence>
<comment type="caution">
    <text evidence="1">The sequence shown here is derived from an EMBL/GenBank/DDBJ whole genome shotgun (WGS) entry which is preliminary data.</text>
</comment>
<dbReference type="RefSeq" id="WP_169210410.1">
    <property type="nucleotide sequence ID" value="NZ_JAATNW010000004.1"/>
</dbReference>